<dbReference type="Proteomes" id="UP001362999">
    <property type="component" value="Unassembled WGS sequence"/>
</dbReference>
<sequence length="69" mass="7747">LFVAENLFSDHIVWPDSTSLYYLGVVPSIAGELANPLNESIPIIVQRLMTRIANAWHTQAIRLASRIWG</sequence>
<dbReference type="EMBL" id="JAWWNJ010000098">
    <property type="protein sequence ID" value="KAK6996264.1"/>
    <property type="molecule type" value="Genomic_DNA"/>
</dbReference>
<reference evidence="1 2" key="1">
    <citation type="journal article" date="2024" name="J Genomics">
        <title>Draft genome sequencing and assembly of Favolaschia claudopus CIRM-BRFM 2984 isolated from oak limbs.</title>
        <authorList>
            <person name="Navarro D."/>
            <person name="Drula E."/>
            <person name="Chaduli D."/>
            <person name="Cazenave R."/>
            <person name="Ahrendt S."/>
            <person name="Wang J."/>
            <person name="Lipzen A."/>
            <person name="Daum C."/>
            <person name="Barry K."/>
            <person name="Grigoriev I.V."/>
            <person name="Favel A."/>
            <person name="Rosso M.N."/>
            <person name="Martin F."/>
        </authorList>
    </citation>
    <scope>NUCLEOTIDE SEQUENCE [LARGE SCALE GENOMIC DNA]</scope>
    <source>
        <strain evidence="1 2">CIRM-BRFM 2984</strain>
    </source>
</reference>
<gene>
    <name evidence="1" type="ORF">R3P38DRAFT_2415420</name>
</gene>
<evidence type="ECO:0000313" key="1">
    <source>
        <dbReference type="EMBL" id="KAK6996264.1"/>
    </source>
</evidence>
<name>A0AAV9ZYW6_9AGAR</name>
<accession>A0AAV9ZYW6</accession>
<dbReference type="AlphaFoldDB" id="A0AAV9ZYW6"/>
<evidence type="ECO:0000313" key="2">
    <source>
        <dbReference type="Proteomes" id="UP001362999"/>
    </source>
</evidence>
<proteinExistence type="predicted"/>
<keyword evidence="2" id="KW-1185">Reference proteome</keyword>
<feature type="non-terminal residue" evidence="1">
    <location>
        <position position="1"/>
    </location>
</feature>
<organism evidence="1 2">
    <name type="scientific">Favolaschia claudopus</name>
    <dbReference type="NCBI Taxonomy" id="2862362"/>
    <lineage>
        <taxon>Eukaryota</taxon>
        <taxon>Fungi</taxon>
        <taxon>Dikarya</taxon>
        <taxon>Basidiomycota</taxon>
        <taxon>Agaricomycotina</taxon>
        <taxon>Agaricomycetes</taxon>
        <taxon>Agaricomycetidae</taxon>
        <taxon>Agaricales</taxon>
        <taxon>Marasmiineae</taxon>
        <taxon>Mycenaceae</taxon>
        <taxon>Favolaschia</taxon>
    </lineage>
</organism>
<feature type="non-terminal residue" evidence="1">
    <location>
        <position position="69"/>
    </location>
</feature>
<comment type="caution">
    <text evidence="1">The sequence shown here is derived from an EMBL/GenBank/DDBJ whole genome shotgun (WGS) entry which is preliminary data.</text>
</comment>
<protein>
    <submittedName>
        <fullName evidence="1">Uncharacterized protein</fullName>
    </submittedName>
</protein>